<dbReference type="RefSeq" id="WP_066474912.1">
    <property type="nucleotide sequence ID" value="NZ_CBCRUZ010000009.1"/>
</dbReference>
<dbReference type="EMBL" id="CP079105">
    <property type="protein sequence ID" value="QXQ14874.1"/>
    <property type="molecule type" value="Genomic_DNA"/>
</dbReference>
<reference evidence="2" key="1">
    <citation type="submission" date="2021-07" db="EMBL/GenBank/DDBJ databases">
        <title>Candidatus Kaistella beijingensis sp. nov. isolated from a municipal wastewater treatment plant is involved in sludge foaming.</title>
        <authorList>
            <person name="Song Y."/>
            <person name="Liu S.-J."/>
        </authorList>
    </citation>
    <scope>NUCLEOTIDE SEQUENCE</scope>
    <source>
        <strain evidence="2">DSM 43998</strain>
    </source>
</reference>
<protein>
    <submittedName>
        <fullName evidence="2">Recombinase RecT</fullName>
    </submittedName>
</protein>
<evidence type="ECO:0000313" key="2">
    <source>
        <dbReference type="EMBL" id="QXQ14874.1"/>
    </source>
</evidence>
<organism evidence="2 3">
    <name type="scientific">Skermania pinensis</name>
    <dbReference type="NCBI Taxonomy" id="39122"/>
    <lineage>
        <taxon>Bacteria</taxon>
        <taxon>Bacillati</taxon>
        <taxon>Actinomycetota</taxon>
        <taxon>Actinomycetes</taxon>
        <taxon>Mycobacteriales</taxon>
        <taxon>Gordoniaceae</taxon>
        <taxon>Skermania</taxon>
    </lineage>
</organism>
<feature type="region of interest" description="Disordered" evidence="1">
    <location>
        <begin position="257"/>
        <end position="308"/>
    </location>
</feature>
<name>A0ABX8SAH9_9ACTN</name>
<accession>A0ABX8SAH9</accession>
<evidence type="ECO:0000256" key="1">
    <source>
        <dbReference type="SAM" id="MobiDB-lite"/>
    </source>
</evidence>
<dbReference type="Proteomes" id="UP000887023">
    <property type="component" value="Chromosome"/>
</dbReference>
<evidence type="ECO:0000313" key="3">
    <source>
        <dbReference type="Proteomes" id="UP000887023"/>
    </source>
</evidence>
<feature type="region of interest" description="Disordered" evidence="1">
    <location>
        <begin position="1"/>
        <end position="28"/>
    </location>
</feature>
<gene>
    <name evidence="2" type="ORF">KV203_05685</name>
</gene>
<proteinExistence type="predicted"/>
<dbReference type="InterPro" id="IPR018330">
    <property type="entry name" value="RecT_fam"/>
</dbReference>
<dbReference type="Pfam" id="PF03837">
    <property type="entry name" value="RecT"/>
    <property type="match status" value="1"/>
</dbReference>
<sequence>MTDPTTTTTDVREGATADPAADLLNPQPAAPVPAVREVSSELVIAPGQREFTPRQLAVLRQLGIEDASQEDVDLFFHRCQVTGLDPFSRQIYMIGRNTQVATYEPVNPDEPDGQKRKVVRWVTKYTIQTGIDGYRLNGQRAARKLGHPKPETKAWLWRGTETGWEDAWMGTEPPAAAKVTIVADGVEHTAVCMYAEYVQTVKVDGANRPNSMWSKMPANQIGKCTEAAAWRKAYPDDFADLVLEDAAHVVVDEDGVVQGVDTTPETGQRAPRRGTAGVRDALGITDPPSEAGEKPDNQQPGSSTSTQVRTLGQLLTKEGTPKGEWLTWLSGQVRRDITKPGDLSHAEAAELIQFLQAEQAKDAEKGHS</sequence>
<feature type="compositionally biased region" description="Polar residues" evidence="1">
    <location>
        <begin position="297"/>
        <end position="308"/>
    </location>
</feature>
<keyword evidence="3" id="KW-1185">Reference proteome</keyword>